<dbReference type="InterPro" id="IPR006070">
    <property type="entry name" value="Sua5-like_dom"/>
</dbReference>
<dbReference type="RefSeq" id="WP_073080721.1">
    <property type="nucleotide sequence ID" value="NZ_FQXV01000012.1"/>
</dbReference>
<accession>A0A1M5Z0L0</accession>
<dbReference type="PROSITE" id="PS51160">
    <property type="entry name" value="ACYLPHOSPHATASE_3"/>
    <property type="match status" value="1"/>
</dbReference>
<gene>
    <name evidence="14" type="ORF">SAMN02745823_03042</name>
</gene>
<dbReference type="InterPro" id="IPR017945">
    <property type="entry name" value="DHBP_synth_RibB-like_a/b_dom"/>
</dbReference>
<dbReference type="NCBIfam" id="TIGR00143">
    <property type="entry name" value="hypF"/>
    <property type="match status" value="1"/>
</dbReference>
<dbReference type="Pfam" id="PF17788">
    <property type="entry name" value="HypF_C"/>
    <property type="match status" value="1"/>
</dbReference>
<evidence type="ECO:0000256" key="6">
    <source>
        <dbReference type="ARBA" id="ARBA00022771"/>
    </source>
</evidence>
<dbReference type="GO" id="GO:0051604">
    <property type="term" value="P:protein maturation"/>
    <property type="evidence" value="ECO:0007669"/>
    <property type="project" value="TreeGrafter"/>
</dbReference>
<dbReference type="Proteomes" id="UP000183995">
    <property type="component" value="Unassembled WGS sequence"/>
</dbReference>
<keyword evidence="7" id="KW-0862">Zinc</keyword>
<dbReference type="Pfam" id="PF01300">
    <property type="entry name" value="Sua5_yciO_yrdC"/>
    <property type="match status" value="1"/>
</dbReference>
<evidence type="ECO:0000256" key="2">
    <source>
        <dbReference type="ARBA" id="ARBA00005614"/>
    </source>
</evidence>
<dbReference type="GO" id="GO:0016874">
    <property type="term" value="F:ligase activity"/>
    <property type="evidence" value="ECO:0007669"/>
    <property type="project" value="UniProtKB-UniRule"/>
</dbReference>
<proteinExistence type="inferred from homology"/>
<organism evidence="14 15">
    <name type="scientific">Sporobacter termitidis DSM 10068</name>
    <dbReference type="NCBI Taxonomy" id="1123282"/>
    <lineage>
        <taxon>Bacteria</taxon>
        <taxon>Bacillati</taxon>
        <taxon>Bacillota</taxon>
        <taxon>Clostridia</taxon>
        <taxon>Eubacteriales</taxon>
        <taxon>Oscillospiraceae</taxon>
        <taxon>Sporobacter</taxon>
    </lineage>
</organism>
<evidence type="ECO:0000256" key="4">
    <source>
        <dbReference type="ARBA" id="ARBA00022598"/>
    </source>
</evidence>
<comment type="similarity">
    <text evidence="3 10">Belongs to the carbamoyltransferase HypF family.</text>
</comment>
<dbReference type="AlphaFoldDB" id="A0A1M5Z0L0"/>
<reference evidence="14 15" key="1">
    <citation type="submission" date="2016-11" db="EMBL/GenBank/DDBJ databases">
        <authorList>
            <person name="Jaros S."/>
            <person name="Januszkiewicz K."/>
            <person name="Wedrychowicz H."/>
        </authorList>
    </citation>
    <scope>NUCLEOTIDE SEQUENCE [LARGE SCALE GENOMIC DNA]</scope>
    <source>
        <strain evidence="14 15">DSM 10068</strain>
    </source>
</reference>
<comment type="catalytic activity">
    <reaction evidence="8 11">
        <text>an acyl phosphate + H2O = a carboxylate + phosphate + H(+)</text>
        <dbReference type="Rhea" id="RHEA:14965"/>
        <dbReference type="ChEBI" id="CHEBI:15377"/>
        <dbReference type="ChEBI" id="CHEBI:15378"/>
        <dbReference type="ChEBI" id="CHEBI:29067"/>
        <dbReference type="ChEBI" id="CHEBI:43474"/>
        <dbReference type="ChEBI" id="CHEBI:59918"/>
        <dbReference type="EC" id="3.6.1.7"/>
    </reaction>
</comment>
<dbReference type="InterPro" id="IPR001792">
    <property type="entry name" value="Acylphosphatase-like_dom"/>
</dbReference>
<dbReference type="PROSITE" id="PS51163">
    <property type="entry name" value="YRDC"/>
    <property type="match status" value="1"/>
</dbReference>
<dbReference type="InterPro" id="IPR036046">
    <property type="entry name" value="Acylphosphatase-like_dom_sf"/>
</dbReference>
<comment type="similarity">
    <text evidence="2">Belongs to the acylphosphatase family.</text>
</comment>
<dbReference type="PIRSF" id="PIRSF006256">
    <property type="entry name" value="CMPcnvr_hdrg_mat"/>
    <property type="match status" value="1"/>
</dbReference>
<dbReference type="EC" id="6.2.-.-" evidence="10"/>
<dbReference type="Gene3D" id="3.30.110.120">
    <property type="match status" value="1"/>
</dbReference>
<evidence type="ECO:0000256" key="10">
    <source>
        <dbReference type="PIRNR" id="PIRNR006256"/>
    </source>
</evidence>
<evidence type="ECO:0000256" key="3">
    <source>
        <dbReference type="ARBA" id="ARBA00008097"/>
    </source>
</evidence>
<dbReference type="InterPro" id="IPR004421">
    <property type="entry name" value="Carbamoyltransferase_HypF"/>
</dbReference>
<keyword evidence="6" id="KW-0863">Zinc-finger</keyword>
<comment type="catalytic activity">
    <reaction evidence="9">
        <text>C-terminal L-cysteinyl-[HypE protein] + carbamoyl phosphate + ATP + H2O = C-terminal S-carboxamide-L-cysteinyl-[HypE protein] + AMP + phosphate + diphosphate + H(+)</text>
        <dbReference type="Rhea" id="RHEA:55636"/>
        <dbReference type="Rhea" id="RHEA-COMP:14247"/>
        <dbReference type="Rhea" id="RHEA-COMP:14392"/>
        <dbReference type="ChEBI" id="CHEBI:15377"/>
        <dbReference type="ChEBI" id="CHEBI:15378"/>
        <dbReference type="ChEBI" id="CHEBI:30616"/>
        <dbReference type="ChEBI" id="CHEBI:33019"/>
        <dbReference type="ChEBI" id="CHEBI:43474"/>
        <dbReference type="ChEBI" id="CHEBI:58228"/>
        <dbReference type="ChEBI" id="CHEBI:76913"/>
        <dbReference type="ChEBI" id="CHEBI:139126"/>
        <dbReference type="ChEBI" id="CHEBI:456215"/>
    </reaction>
</comment>
<keyword evidence="11" id="KW-0378">Hydrolase</keyword>
<dbReference type="Gene3D" id="3.30.420.360">
    <property type="match status" value="1"/>
</dbReference>
<dbReference type="PROSITE" id="PS00150">
    <property type="entry name" value="ACYLPHOSPHATASE_1"/>
    <property type="match status" value="1"/>
</dbReference>
<dbReference type="OrthoDB" id="9808093at2"/>
<dbReference type="Pfam" id="PF07503">
    <property type="entry name" value="zf-HYPF"/>
    <property type="match status" value="2"/>
</dbReference>
<dbReference type="GO" id="GO:0016743">
    <property type="term" value="F:carboxyl- or carbamoyltransferase activity"/>
    <property type="evidence" value="ECO:0007669"/>
    <property type="project" value="UniProtKB-UniRule"/>
</dbReference>
<evidence type="ECO:0000256" key="7">
    <source>
        <dbReference type="ARBA" id="ARBA00022833"/>
    </source>
</evidence>
<dbReference type="InterPro" id="IPR041440">
    <property type="entry name" value="HypF_C"/>
</dbReference>
<evidence type="ECO:0000259" key="13">
    <source>
        <dbReference type="PROSITE" id="PS51163"/>
    </source>
</evidence>
<evidence type="ECO:0000256" key="11">
    <source>
        <dbReference type="PROSITE-ProRule" id="PRU00520"/>
    </source>
</evidence>
<dbReference type="SUPFAM" id="SSF54975">
    <property type="entry name" value="Acylphosphatase/BLUF domain-like"/>
    <property type="match status" value="1"/>
</dbReference>
<feature type="active site" evidence="11">
    <location>
        <position position="43"/>
    </location>
</feature>
<dbReference type="PANTHER" id="PTHR42959:SF1">
    <property type="entry name" value="CARBAMOYLTRANSFERASE HYPF"/>
    <property type="match status" value="1"/>
</dbReference>
<comment type="pathway">
    <text evidence="1">Protein modification; [NiFe] hydrogenase maturation.</text>
</comment>
<dbReference type="EMBL" id="FQXV01000012">
    <property type="protein sequence ID" value="SHI17729.1"/>
    <property type="molecule type" value="Genomic_DNA"/>
</dbReference>
<keyword evidence="5" id="KW-0479">Metal-binding</keyword>
<keyword evidence="4" id="KW-0436">Ligase</keyword>
<name>A0A1M5Z0L0_9FIRM</name>
<keyword evidence="15" id="KW-1185">Reference proteome</keyword>
<dbReference type="GO" id="GO:0008270">
    <property type="term" value="F:zinc ion binding"/>
    <property type="evidence" value="ECO:0007669"/>
    <property type="project" value="UniProtKB-KW"/>
</dbReference>
<evidence type="ECO:0000259" key="12">
    <source>
        <dbReference type="PROSITE" id="PS51160"/>
    </source>
</evidence>
<dbReference type="Gene3D" id="3.30.420.40">
    <property type="match status" value="1"/>
</dbReference>
<dbReference type="Pfam" id="PF00708">
    <property type="entry name" value="Acylphosphatase"/>
    <property type="match status" value="1"/>
</dbReference>
<feature type="domain" description="YrdC-like" evidence="13">
    <location>
        <begin position="207"/>
        <end position="392"/>
    </location>
</feature>
<dbReference type="STRING" id="1123282.SAMN02745823_03042"/>
<dbReference type="InterPro" id="IPR051060">
    <property type="entry name" value="Carbamoyltrans_HypF-like"/>
</dbReference>
<evidence type="ECO:0000313" key="15">
    <source>
        <dbReference type="Proteomes" id="UP000183995"/>
    </source>
</evidence>
<evidence type="ECO:0000256" key="8">
    <source>
        <dbReference type="ARBA" id="ARBA00047645"/>
    </source>
</evidence>
<protein>
    <recommendedName>
        <fullName evidence="10">Carbamoyltransferase</fullName>
        <ecNumber evidence="10">6.2.-.-</ecNumber>
    </recommendedName>
</protein>
<feature type="domain" description="Acylphosphatase-like" evidence="12">
    <location>
        <begin position="10"/>
        <end position="98"/>
    </location>
</feature>
<dbReference type="UniPathway" id="UPA00335"/>
<dbReference type="GO" id="GO:0003725">
    <property type="term" value="F:double-stranded RNA binding"/>
    <property type="evidence" value="ECO:0007669"/>
    <property type="project" value="InterPro"/>
</dbReference>
<dbReference type="InterPro" id="IPR011125">
    <property type="entry name" value="Znf_HypF"/>
</dbReference>
<evidence type="ECO:0000313" key="14">
    <source>
        <dbReference type="EMBL" id="SHI17729.1"/>
    </source>
</evidence>
<dbReference type="InterPro" id="IPR017968">
    <property type="entry name" value="Acylphosphatase_CS"/>
</dbReference>
<dbReference type="Gene3D" id="3.90.870.50">
    <property type="match status" value="1"/>
</dbReference>
<evidence type="ECO:0000256" key="9">
    <source>
        <dbReference type="ARBA" id="ARBA00048220"/>
    </source>
</evidence>
<feature type="active site" evidence="11">
    <location>
        <position position="25"/>
    </location>
</feature>
<evidence type="ECO:0000256" key="1">
    <source>
        <dbReference type="ARBA" id="ARBA00004711"/>
    </source>
</evidence>
<dbReference type="GO" id="GO:0003998">
    <property type="term" value="F:acylphosphatase activity"/>
    <property type="evidence" value="ECO:0007669"/>
    <property type="project" value="UniProtKB-EC"/>
</dbReference>
<sequence length="778" mass="83507">MAHSQNGRITADIEIRGVVQGVGFRPFVARLANRHGLTGFVKNESGHVVIRALGPEKAVRRFLDELAEKPPAGARIDSIEKELSAPSQPEEGGFVIAGSGRSDFSRAMISPDIAVCEDCLREMTTPGDPRYLNPFISCVACGPRFTIIDALPYDRETTVMSDFDMCPLCRSQYHDPADRRCHAQTVCCNGCGPVLRYEGRGEAPVEADAVARAVAALKSGGIVAVKGIGGYHFACSPYDGGAVGKLRELKGREDKPFAVMFPAPEDILSCCRVSDAEKELLLSPARPIVLLNRARGDFAESVCGASRFLGAFLPYTPLQYLLLRETGPLVMTSANVSSLPIIKDDGEMRAFFKRNALLDGVLTHNRRILRRLDDSVATVVNGKIQLLRRARGYVPLPVEIAALQGCPPLLACGAQQKSAALMTAGPLCYPTTEMGDLDSVEAMDFYRETVRDMAALFHLKPAYAVCDMHPDYAAARYARETGLPVIEVQHHFAHIASVMAEHDIREPVIGVAFDGTGYGTDGTVWGGEFLIASPGGFKRAGHLKAVKLLGSDDSVKHNWKTAACYMADAGIGHAPCSEREKLVRAALGNNINTIRSSSMGRVFDAVSAMLGICGESTYEGQGAIELENAAAAYRLSPEEDAGPLPYGIRRGGGAFIADLAPCLRAIVAERDTGAETGLLALRFHLTIAGLIADMCTRLREEHGITKVCLSGGVFQNRVLLEKTGPLLASEGFEVFLNEKVPPNDGGIALGQAYAAGHRIMNSNGEGTAHVRGGIRQID</sequence>
<dbReference type="PANTHER" id="PTHR42959">
    <property type="entry name" value="CARBAMOYLTRANSFERASE"/>
    <property type="match status" value="1"/>
</dbReference>
<evidence type="ECO:0000256" key="5">
    <source>
        <dbReference type="ARBA" id="ARBA00022723"/>
    </source>
</evidence>
<dbReference type="InterPro" id="IPR055128">
    <property type="entry name" value="HypF_C_2"/>
</dbReference>
<dbReference type="Pfam" id="PF22521">
    <property type="entry name" value="HypF_C_2"/>
    <property type="match status" value="1"/>
</dbReference>
<dbReference type="SUPFAM" id="SSF55821">
    <property type="entry name" value="YrdC/RibB"/>
    <property type="match status" value="1"/>
</dbReference>